<dbReference type="Proteomes" id="UP000305948">
    <property type="component" value="Unassembled WGS sequence"/>
</dbReference>
<proteinExistence type="predicted"/>
<evidence type="ECO:0008006" key="3">
    <source>
        <dbReference type="Google" id="ProtNLM"/>
    </source>
</evidence>
<organism evidence="1 2">
    <name type="scientific">Heliocybe sulcata</name>
    <dbReference type="NCBI Taxonomy" id="5364"/>
    <lineage>
        <taxon>Eukaryota</taxon>
        <taxon>Fungi</taxon>
        <taxon>Dikarya</taxon>
        <taxon>Basidiomycota</taxon>
        <taxon>Agaricomycotina</taxon>
        <taxon>Agaricomycetes</taxon>
        <taxon>Gloeophyllales</taxon>
        <taxon>Gloeophyllaceae</taxon>
        <taxon>Heliocybe</taxon>
    </lineage>
</organism>
<gene>
    <name evidence="1" type="ORF">OE88DRAFT_1391167</name>
</gene>
<name>A0A5C3N5M7_9AGAM</name>
<reference evidence="1 2" key="1">
    <citation type="journal article" date="2019" name="Nat. Ecol. Evol.">
        <title>Megaphylogeny resolves global patterns of mushroom evolution.</title>
        <authorList>
            <person name="Varga T."/>
            <person name="Krizsan K."/>
            <person name="Foldi C."/>
            <person name="Dima B."/>
            <person name="Sanchez-Garcia M."/>
            <person name="Sanchez-Ramirez S."/>
            <person name="Szollosi G.J."/>
            <person name="Szarkandi J.G."/>
            <person name="Papp V."/>
            <person name="Albert L."/>
            <person name="Andreopoulos W."/>
            <person name="Angelini C."/>
            <person name="Antonin V."/>
            <person name="Barry K.W."/>
            <person name="Bougher N.L."/>
            <person name="Buchanan P."/>
            <person name="Buyck B."/>
            <person name="Bense V."/>
            <person name="Catcheside P."/>
            <person name="Chovatia M."/>
            <person name="Cooper J."/>
            <person name="Damon W."/>
            <person name="Desjardin D."/>
            <person name="Finy P."/>
            <person name="Geml J."/>
            <person name="Haridas S."/>
            <person name="Hughes K."/>
            <person name="Justo A."/>
            <person name="Karasinski D."/>
            <person name="Kautmanova I."/>
            <person name="Kiss B."/>
            <person name="Kocsube S."/>
            <person name="Kotiranta H."/>
            <person name="LaButti K.M."/>
            <person name="Lechner B.E."/>
            <person name="Liimatainen K."/>
            <person name="Lipzen A."/>
            <person name="Lukacs Z."/>
            <person name="Mihaltcheva S."/>
            <person name="Morgado L.N."/>
            <person name="Niskanen T."/>
            <person name="Noordeloos M.E."/>
            <person name="Ohm R.A."/>
            <person name="Ortiz-Santana B."/>
            <person name="Ovrebo C."/>
            <person name="Racz N."/>
            <person name="Riley R."/>
            <person name="Savchenko A."/>
            <person name="Shiryaev A."/>
            <person name="Soop K."/>
            <person name="Spirin V."/>
            <person name="Szebenyi C."/>
            <person name="Tomsovsky M."/>
            <person name="Tulloss R.E."/>
            <person name="Uehling J."/>
            <person name="Grigoriev I.V."/>
            <person name="Vagvolgyi C."/>
            <person name="Papp T."/>
            <person name="Martin F.M."/>
            <person name="Miettinen O."/>
            <person name="Hibbett D.S."/>
            <person name="Nagy L.G."/>
        </authorList>
    </citation>
    <scope>NUCLEOTIDE SEQUENCE [LARGE SCALE GENOMIC DNA]</scope>
    <source>
        <strain evidence="1 2">OMC1185</strain>
    </source>
</reference>
<dbReference type="AlphaFoldDB" id="A0A5C3N5M7"/>
<evidence type="ECO:0000313" key="2">
    <source>
        <dbReference type="Proteomes" id="UP000305948"/>
    </source>
</evidence>
<protein>
    <recommendedName>
        <fullName evidence="3">F-box domain-containing protein</fullName>
    </recommendedName>
</protein>
<dbReference type="SUPFAM" id="SSF52058">
    <property type="entry name" value="L domain-like"/>
    <property type="match status" value="1"/>
</dbReference>
<accession>A0A5C3N5M7</accession>
<evidence type="ECO:0000313" key="1">
    <source>
        <dbReference type="EMBL" id="TFK52345.1"/>
    </source>
</evidence>
<keyword evidence="2" id="KW-1185">Reference proteome</keyword>
<dbReference type="EMBL" id="ML213509">
    <property type="protein sequence ID" value="TFK52345.1"/>
    <property type="molecule type" value="Genomic_DNA"/>
</dbReference>
<sequence>MLSRLARTLARRPDLCRIVQLMSVSAVDDRATMRGTSQIYPWPPRNVADLLAKCPHVRSLLLFDVPKGERSGLLSNAAGASLPTKAVQGLTFLALSGPLALLAFQGTRIPFPVLEELLLGDSQVRLGAPGRSPSWSTFTALRVLRLFNMSFPSLASLPSARLEVLELSNVAFQDPLRSIRPEYHESLKTLRVAGSMPPWGMSTIDFMQHIDYSRLNRLEHLAIVYDKGERLAPAGRSRSLVVEESDYLRFVFLTNELVAPIADTLENPRLLPSLQVLQLLGGRFDAVTAGYIPAARTVQRLCLARGVTYMQPLCAGVNLVT</sequence>